<dbReference type="Proteomes" id="UP001168972">
    <property type="component" value="Unassembled WGS sequence"/>
</dbReference>
<reference evidence="1" key="2">
    <citation type="submission" date="2023-03" db="EMBL/GenBank/DDBJ databases">
        <authorList>
            <person name="Inwood S.N."/>
            <person name="Skelly J.G."/>
            <person name="Guhlin J."/>
            <person name="Harrop T.W.R."/>
            <person name="Goldson S.G."/>
            <person name="Dearden P.K."/>
        </authorList>
    </citation>
    <scope>NUCLEOTIDE SEQUENCE</scope>
    <source>
        <strain evidence="1">Lincoln</strain>
        <tissue evidence="1">Whole body</tissue>
    </source>
</reference>
<proteinExistence type="predicted"/>
<comment type="caution">
    <text evidence="1">The sequence shown here is derived from an EMBL/GenBank/DDBJ whole genome shotgun (WGS) entry which is preliminary data.</text>
</comment>
<keyword evidence="2" id="KW-1185">Reference proteome</keyword>
<sequence>MLMIEDTLSREKNFDNTDETDENNFMDESFIRLPRFKKAIYSAIGSKSYFALENLMSAYYNDLTEQIVSYSRPISASKFGNHINRALTLFHFYWVDIKEQIDDNSLYLNKMTDIMGIYMDMELKAANMNIDKWPIITAKLINALHVYLSDSFEHISQVLFKTKLKPKKSKDNKIDELAIKILGINPPNESSDVFKFLPSVPSFAVNNKTVWWMQQDSFDEKKSFNDLIMYKESMNKTELPLRYFNVDKVP</sequence>
<evidence type="ECO:0000313" key="2">
    <source>
        <dbReference type="Proteomes" id="UP001168972"/>
    </source>
</evidence>
<evidence type="ECO:0000313" key="1">
    <source>
        <dbReference type="EMBL" id="KAK0180654.1"/>
    </source>
</evidence>
<dbReference type="EMBL" id="JAQQBR010000002">
    <property type="protein sequence ID" value="KAK0180654.1"/>
    <property type="molecule type" value="Genomic_DNA"/>
</dbReference>
<reference evidence="1" key="1">
    <citation type="journal article" date="2023" name="bioRxiv">
        <title>Scaffold-level genome assemblies of two parasitoid biocontrol wasps reveal the parthenogenesis mechanism and an associated novel virus.</title>
        <authorList>
            <person name="Inwood S."/>
            <person name="Skelly J."/>
            <person name="Guhlin J."/>
            <person name="Harrop T."/>
            <person name="Goldson S."/>
            <person name="Dearden P."/>
        </authorList>
    </citation>
    <scope>NUCLEOTIDE SEQUENCE</scope>
    <source>
        <strain evidence="1">Lincoln</strain>
        <tissue evidence="1">Whole body</tissue>
    </source>
</reference>
<name>A0AA39L0K8_MICHY</name>
<dbReference type="AlphaFoldDB" id="A0AA39L0K8"/>
<gene>
    <name evidence="1" type="ORF">PV327_003017</name>
</gene>
<organism evidence="1 2">
    <name type="scientific">Microctonus hyperodae</name>
    <name type="common">Parasitoid wasp</name>
    <dbReference type="NCBI Taxonomy" id="165561"/>
    <lineage>
        <taxon>Eukaryota</taxon>
        <taxon>Metazoa</taxon>
        <taxon>Ecdysozoa</taxon>
        <taxon>Arthropoda</taxon>
        <taxon>Hexapoda</taxon>
        <taxon>Insecta</taxon>
        <taxon>Pterygota</taxon>
        <taxon>Neoptera</taxon>
        <taxon>Endopterygota</taxon>
        <taxon>Hymenoptera</taxon>
        <taxon>Apocrita</taxon>
        <taxon>Ichneumonoidea</taxon>
        <taxon>Braconidae</taxon>
        <taxon>Euphorinae</taxon>
        <taxon>Microctonus</taxon>
    </lineage>
</organism>
<accession>A0AA39L0K8</accession>
<protein>
    <submittedName>
        <fullName evidence="1">Uncharacterized protein</fullName>
    </submittedName>
</protein>